<comment type="caution">
    <text evidence="3">The sequence shown here is derived from an EMBL/GenBank/DDBJ whole genome shotgun (WGS) entry which is preliminary data.</text>
</comment>
<dbReference type="Pfam" id="PF13769">
    <property type="entry name" value="Virulence_fact"/>
    <property type="match status" value="1"/>
</dbReference>
<reference evidence="3" key="1">
    <citation type="submission" date="2023-03" db="EMBL/GenBank/DDBJ databases">
        <authorList>
            <person name="Steffen K."/>
            <person name="Cardenas P."/>
        </authorList>
    </citation>
    <scope>NUCLEOTIDE SEQUENCE</scope>
</reference>
<organism evidence="3 4">
    <name type="scientific">Geodia barretti</name>
    <name type="common">Barrett's horny sponge</name>
    <dbReference type="NCBI Taxonomy" id="519541"/>
    <lineage>
        <taxon>Eukaryota</taxon>
        <taxon>Metazoa</taxon>
        <taxon>Porifera</taxon>
        <taxon>Demospongiae</taxon>
        <taxon>Heteroscleromorpha</taxon>
        <taxon>Tetractinellida</taxon>
        <taxon>Astrophorina</taxon>
        <taxon>Geodiidae</taxon>
        <taxon>Geodia</taxon>
    </lineage>
</organism>
<evidence type="ECO:0000313" key="4">
    <source>
        <dbReference type="Proteomes" id="UP001174909"/>
    </source>
</evidence>
<keyword evidence="4" id="KW-1185">Reference proteome</keyword>
<accession>A0AA35QSU7</accession>
<feature type="region of interest" description="Disordered" evidence="1">
    <location>
        <begin position="89"/>
        <end position="110"/>
    </location>
</feature>
<protein>
    <recommendedName>
        <fullName evidence="2">Virulence factor domain-containing protein</fullName>
    </recommendedName>
</protein>
<dbReference type="InterPro" id="IPR025989">
    <property type="entry name" value="Virulence_F_dom"/>
</dbReference>
<proteinExistence type="predicted"/>
<dbReference type="EMBL" id="CASHTH010000055">
    <property type="protein sequence ID" value="CAI7990103.1"/>
    <property type="molecule type" value="Genomic_DNA"/>
</dbReference>
<evidence type="ECO:0000259" key="2">
    <source>
        <dbReference type="Pfam" id="PF13769"/>
    </source>
</evidence>
<sequence>MYWKEIPVQVQGQDDSRTVSRPLDPRFQKGVDAVAMFDGSSGTDDYLLSWEWGEFREVEGSAESAANMAAEWLNCRFPDDFVARIRDVQREGQRDPTPGAIDHWANSDTA</sequence>
<dbReference type="AlphaFoldDB" id="A0AA35QSU7"/>
<dbReference type="Proteomes" id="UP001174909">
    <property type="component" value="Unassembled WGS sequence"/>
</dbReference>
<name>A0AA35QSU7_GEOBA</name>
<evidence type="ECO:0000256" key="1">
    <source>
        <dbReference type="SAM" id="MobiDB-lite"/>
    </source>
</evidence>
<evidence type="ECO:0000313" key="3">
    <source>
        <dbReference type="EMBL" id="CAI7990103.1"/>
    </source>
</evidence>
<feature type="domain" description="Virulence factor" evidence="2">
    <location>
        <begin position="2"/>
        <end position="84"/>
    </location>
</feature>
<gene>
    <name evidence="3" type="ORF">GBAR_LOCUS418</name>
</gene>